<dbReference type="Proteomes" id="UP000030745">
    <property type="component" value="Unassembled WGS sequence"/>
</dbReference>
<accession>A0A067CWV6</accession>
<dbReference type="RefSeq" id="XP_012198208.1">
    <property type="nucleotide sequence ID" value="XM_012342818.1"/>
</dbReference>
<feature type="compositionally biased region" description="Low complexity" evidence="2">
    <location>
        <begin position="58"/>
        <end position="69"/>
    </location>
</feature>
<dbReference type="AlphaFoldDB" id="A0A067CWV6"/>
<gene>
    <name evidence="3" type="ORF">SPRG_04218</name>
</gene>
<evidence type="ECO:0000256" key="2">
    <source>
        <dbReference type="SAM" id="MobiDB-lite"/>
    </source>
</evidence>
<keyword evidence="4" id="KW-1185">Reference proteome</keyword>
<sequence>MEVKRAKVKIKEPEFETPALATISEVAAVKTAPATRRRTVRPSVGKASPVAPEPESNAVVAPLASPAPSDDQKGQFIPLDQVQRLVQRLSTSQDRLAKLARIEKAIADFHDEIVNTTTDADTRRPVPTADGDTLAVINSLRTYMRVQRGFKEDYEKTLKISLKTATVAQKLEESHIRDELIALQQDHNALLLERQVLIVAMEQTEHGRALLAQEGLDELERERAVSRSLRRQLESATTELQKALGCISTQAKALDERDNEHRAMTYELGMLKHQVHELEFGMSRRRSSTGLSATSLLAPSSAPPPETTTIASAASVRELRQANLKIGSLDAEVSAARETISDLRSKLHSLKTSLHSTEVQKAQKEAQRLRDREQSKDDQIASLETALLKTRSRLHEKDSRLAALKSEYDKIFAALQKGSPQKASAAPTRVSNDEASRVANDNIYVTEYYKSRYEHQTHEILTLRKQIKKLLSLEHKQYHDQHARAKEHSRLLQSFQDLKRQLQEGAITAATNQKLAESNQNTLLPAADYLCDDLGKLLARHEFLENFYRDHVAGGDSPG</sequence>
<evidence type="ECO:0000313" key="4">
    <source>
        <dbReference type="Proteomes" id="UP000030745"/>
    </source>
</evidence>
<feature type="coiled-coil region" evidence="1">
    <location>
        <begin position="359"/>
        <end position="386"/>
    </location>
</feature>
<dbReference type="EMBL" id="KK583199">
    <property type="protein sequence ID" value="KDO31031.1"/>
    <property type="molecule type" value="Genomic_DNA"/>
</dbReference>
<dbReference type="OMA" id="FAITTSH"/>
<reference evidence="3 4" key="1">
    <citation type="journal article" date="2013" name="PLoS Genet.">
        <title>Distinctive expansion of potential virulence genes in the genome of the oomycete fish pathogen Saprolegnia parasitica.</title>
        <authorList>
            <person name="Jiang R.H."/>
            <person name="de Bruijn I."/>
            <person name="Haas B.J."/>
            <person name="Belmonte R."/>
            <person name="Lobach L."/>
            <person name="Christie J."/>
            <person name="van den Ackerveken G."/>
            <person name="Bottin A."/>
            <person name="Bulone V."/>
            <person name="Diaz-Moreno S.M."/>
            <person name="Dumas B."/>
            <person name="Fan L."/>
            <person name="Gaulin E."/>
            <person name="Govers F."/>
            <person name="Grenville-Briggs L.J."/>
            <person name="Horner N.R."/>
            <person name="Levin J.Z."/>
            <person name="Mammella M."/>
            <person name="Meijer H.J."/>
            <person name="Morris P."/>
            <person name="Nusbaum C."/>
            <person name="Oome S."/>
            <person name="Phillips A.J."/>
            <person name="van Rooyen D."/>
            <person name="Rzeszutek E."/>
            <person name="Saraiva M."/>
            <person name="Secombes C.J."/>
            <person name="Seidl M.F."/>
            <person name="Snel B."/>
            <person name="Stassen J.H."/>
            <person name="Sykes S."/>
            <person name="Tripathy S."/>
            <person name="van den Berg H."/>
            <person name="Vega-Arreguin J.C."/>
            <person name="Wawra S."/>
            <person name="Young S.K."/>
            <person name="Zeng Q."/>
            <person name="Dieguez-Uribeondo J."/>
            <person name="Russ C."/>
            <person name="Tyler B.M."/>
            <person name="van West P."/>
        </authorList>
    </citation>
    <scope>NUCLEOTIDE SEQUENCE [LARGE SCALE GENOMIC DNA]</scope>
    <source>
        <strain evidence="3 4">CBS 223.65</strain>
    </source>
</reference>
<feature type="region of interest" description="Disordered" evidence="2">
    <location>
        <begin position="32"/>
        <end position="73"/>
    </location>
</feature>
<evidence type="ECO:0000313" key="3">
    <source>
        <dbReference type="EMBL" id="KDO31031.1"/>
    </source>
</evidence>
<keyword evidence="1" id="KW-0175">Coiled coil</keyword>
<evidence type="ECO:0000256" key="1">
    <source>
        <dbReference type="SAM" id="Coils"/>
    </source>
</evidence>
<dbReference type="GeneID" id="24126678"/>
<dbReference type="OrthoDB" id="76478at2759"/>
<proteinExistence type="predicted"/>
<dbReference type="KEGG" id="spar:SPRG_04218"/>
<protein>
    <submittedName>
        <fullName evidence="3">Uncharacterized protein</fullName>
    </submittedName>
</protein>
<name>A0A067CWV6_SAPPC</name>
<organism evidence="3 4">
    <name type="scientific">Saprolegnia parasitica (strain CBS 223.65)</name>
    <dbReference type="NCBI Taxonomy" id="695850"/>
    <lineage>
        <taxon>Eukaryota</taxon>
        <taxon>Sar</taxon>
        <taxon>Stramenopiles</taxon>
        <taxon>Oomycota</taxon>
        <taxon>Saprolegniomycetes</taxon>
        <taxon>Saprolegniales</taxon>
        <taxon>Saprolegniaceae</taxon>
        <taxon>Saprolegnia</taxon>
    </lineage>
</organism>
<dbReference type="VEuPathDB" id="FungiDB:SPRG_04218"/>
<dbReference type="Gene3D" id="1.10.287.1490">
    <property type="match status" value="1"/>
</dbReference>